<sequence length="319" mass="37066">MDFKRGKMLPEIEDELRKTLKLKDLNFDIYKHKLKFKTTMNIAGSLRVAVDVSYEQPSTKRGDLYKITYVPEKFHSRNSIETLAKQKYKYLIETRQPMEKWFVQDLSQCEALNNTLFCDLDFENQDQDQIECLSALYSYNRYFSCDFKPLDFEEFTSIGGGKFFFVFKDVSNYVYKCGENEETGTIESGIIQMEKNCILKTAHTIVNGTNGFYKILKIDDEKLINQDFWTNFPWEMVGIIGGSILGLILVILLATLIFGKLRAHSNTRNNYGQSHSVAIFSAVSGFYEQGTTFKLVRTEELLRLCIMIRIYKGHSRLRV</sequence>
<dbReference type="Proteomes" id="UP000015102">
    <property type="component" value="Unassembled WGS sequence"/>
</dbReference>
<evidence type="ECO:0000256" key="1">
    <source>
        <dbReference type="SAM" id="Phobius"/>
    </source>
</evidence>
<proteinExistence type="predicted"/>
<keyword evidence="1" id="KW-0812">Transmembrane</keyword>
<protein>
    <submittedName>
        <fullName evidence="2">Uncharacterized protein</fullName>
    </submittedName>
</protein>
<keyword evidence="1" id="KW-0472">Membrane</keyword>
<dbReference type="EMBL" id="CAQQ02197379">
    <property type="status" value="NOT_ANNOTATED_CDS"/>
    <property type="molecule type" value="Genomic_DNA"/>
</dbReference>
<evidence type="ECO:0000313" key="2">
    <source>
        <dbReference type="EnsemblMetazoa" id="MESCA006497-PA"/>
    </source>
</evidence>
<dbReference type="AlphaFoldDB" id="T1GS49"/>
<reference evidence="3" key="1">
    <citation type="submission" date="2013-02" db="EMBL/GenBank/DDBJ databases">
        <authorList>
            <person name="Hughes D."/>
        </authorList>
    </citation>
    <scope>NUCLEOTIDE SEQUENCE</scope>
    <source>
        <strain>Durham</strain>
        <strain evidence="3">NC isolate 2 -- Noor lab</strain>
    </source>
</reference>
<keyword evidence="3" id="KW-1185">Reference proteome</keyword>
<keyword evidence="1" id="KW-1133">Transmembrane helix</keyword>
<reference evidence="2" key="2">
    <citation type="submission" date="2015-06" db="UniProtKB">
        <authorList>
            <consortium name="EnsemblMetazoa"/>
        </authorList>
    </citation>
    <scope>IDENTIFICATION</scope>
</reference>
<name>T1GS49_MEGSC</name>
<evidence type="ECO:0000313" key="3">
    <source>
        <dbReference type="Proteomes" id="UP000015102"/>
    </source>
</evidence>
<dbReference type="HOGENOM" id="CLU_872345_0_0_1"/>
<feature type="transmembrane region" description="Helical" evidence="1">
    <location>
        <begin position="236"/>
        <end position="258"/>
    </location>
</feature>
<organism evidence="2 3">
    <name type="scientific">Megaselia scalaris</name>
    <name type="common">Humpbacked fly</name>
    <name type="synonym">Phora scalaris</name>
    <dbReference type="NCBI Taxonomy" id="36166"/>
    <lineage>
        <taxon>Eukaryota</taxon>
        <taxon>Metazoa</taxon>
        <taxon>Ecdysozoa</taxon>
        <taxon>Arthropoda</taxon>
        <taxon>Hexapoda</taxon>
        <taxon>Insecta</taxon>
        <taxon>Pterygota</taxon>
        <taxon>Neoptera</taxon>
        <taxon>Endopterygota</taxon>
        <taxon>Diptera</taxon>
        <taxon>Brachycera</taxon>
        <taxon>Muscomorpha</taxon>
        <taxon>Platypezoidea</taxon>
        <taxon>Phoridae</taxon>
        <taxon>Megaseliini</taxon>
        <taxon>Megaselia</taxon>
    </lineage>
</organism>
<accession>T1GS49</accession>
<dbReference type="EnsemblMetazoa" id="MESCA006497-RA">
    <property type="protein sequence ID" value="MESCA006497-PA"/>
    <property type="gene ID" value="MESCA006497"/>
</dbReference>